<feature type="binding site" evidence="3">
    <location>
        <position position="174"/>
    </location>
    <ligand>
        <name>ATP</name>
        <dbReference type="ChEBI" id="CHEBI:30616"/>
    </ligand>
</feature>
<dbReference type="InParanoid" id="G0QW60"/>
<keyword evidence="1 3" id="KW-0547">Nucleotide-binding</keyword>
<evidence type="ECO:0000313" key="6">
    <source>
        <dbReference type="Proteomes" id="UP000008983"/>
    </source>
</evidence>
<organism evidence="5 6">
    <name type="scientific">Ichthyophthirius multifiliis</name>
    <name type="common">White spot disease agent</name>
    <name type="synonym">Ich</name>
    <dbReference type="NCBI Taxonomy" id="5932"/>
    <lineage>
        <taxon>Eukaryota</taxon>
        <taxon>Sar</taxon>
        <taxon>Alveolata</taxon>
        <taxon>Ciliophora</taxon>
        <taxon>Intramacronucleata</taxon>
        <taxon>Oligohymenophorea</taxon>
        <taxon>Hymenostomatida</taxon>
        <taxon>Ophryoglenina</taxon>
        <taxon>Ichthyophthirius</taxon>
    </lineage>
</organism>
<evidence type="ECO:0000259" key="4">
    <source>
        <dbReference type="PROSITE" id="PS50011"/>
    </source>
</evidence>
<dbReference type="OrthoDB" id="4062651at2759"/>
<dbReference type="SUPFAM" id="SSF56112">
    <property type="entry name" value="Protein kinase-like (PK-like)"/>
    <property type="match status" value="1"/>
</dbReference>
<dbReference type="OMA" id="YSTECLQ"/>
<dbReference type="Pfam" id="PF00069">
    <property type="entry name" value="Pkinase"/>
    <property type="match status" value="1"/>
</dbReference>
<dbReference type="PANTHER" id="PTHR24347">
    <property type="entry name" value="SERINE/THREONINE-PROTEIN KINASE"/>
    <property type="match status" value="1"/>
</dbReference>
<gene>
    <name evidence="5" type="ORF">IMG5_129590</name>
</gene>
<dbReference type="EC" id="2.7.11.17" evidence="5"/>
<reference evidence="5 6" key="1">
    <citation type="submission" date="2011-07" db="EMBL/GenBank/DDBJ databases">
        <authorList>
            <person name="Coyne R."/>
            <person name="Brami D."/>
            <person name="Johnson J."/>
            <person name="Hostetler J."/>
            <person name="Hannick L."/>
            <person name="Clark T."/>
            <person name="Cassidy-Hanley D."/>
            <person name="Inman J."/>
        </authorList>
    </citation>
    <scope>NUCLEOTIDE SEQUENCE [LARGE SCALE GENOMIC DNA]</scope>
    <source>
        <strain evidence="5 6">G5</strain>
    </source>
</reference>
<dbReference type="GO" id="GO:0004683">
    <property type="term" value="F:calcium/calmodulin-dependent protein kinase activity"/>
    <property type="evidence" value="ECO:0007669"/>
    <property type="project" value="UniProtKB-EC"/>
</dbReference>
<dbReference type="SMART" id="SM00220">
    <property type="entry name" value="S_TKc"/>
    <property type="match status" value="1"/>
</dbReference>
<dbReference type="FunFam" id="1.10.510.10:FF:000945">
    <property type="entry name" value="Uncharacterized protein"/>
    <property type="match status" value="1"/>
</dbReference>
<evidence type="ECO:0000313" key="5">
    <source>
        <dbReference type="EMBL" id="EGR30541.1"/>
    </source>
</evidence>
<evidence type="ECO:0000256" key="1">
    <source>
        <dbReference type="ARBA" id="ARBA00022741"/>
    </source>
</evidence>
<dbReference type="Gene3D" id="1.10.510.10">
    <property type="entry name" value="Transferase(Phosphotransferase) domain 1"/>
    <property type="match status" value="1"/>
</dbReference>
<sequence length="547" mass="62862">MKPVSFFDDENIGSVKKIWQKSSKNNEKAGQIKTIFTNTFQKKSKKVGKTKLLQYYIDEEYLYFSKNLKSDKINGVLELNCCKLDLLQNIEPKQIDSSMSEPLWGFRIMRNGKTLEIYTKDQVQWKKWKNIFIYKSIQSTFHEDFIVTKMIGKGSFAKVYLATKKENGQQYAIKAFNKEFMLSQHKGKESLINEVGVMRNIRSEHLINLYEVYETVNSIYFVVDILSGGELLHRVRDKGTINEGDLKLLMRNLILALQYLHQKNIMHRDLKPENLLLKSKDNDHDIVVADLGLATFTNIKDILFKRCGTPGFVAPEVLIYQEGDSFYDVKCDIFSAGVIFYLLLIGKQPFQGKDYKQILRANKACEIKYDTPDFTNVSPQAKDLLIKMLIAQPENRPSATECLQHPFLKDNSGQGQLLQNAQLNLRSYEVDYLANVRNKKEVDSQDQIGSLALHSNGISAMNGKIDTVGSLSTCSNSNFQNKNGETHIPQISKFSVKPRSDSIDVNMKNNQQNETGSNKINLQIRIICINQQLKYNQQRLLRRTKER</sequence>
<proteinExistence type="predicted"/>
<dbReference type="EMBL" id="GL983981">
    <property type="protein sequence ID" value="EGR30541.1"/>
    <property type="molecule type" value="Genomic_DNA"/>
</dbReference>
<evidence type="ECO:0000256" key="3">
    <source>
        <dbReference type="PROSITE-ProRule" id="PRU10141"/>
    </source>
</evidence>
<name>G0QW60_ICHMU</name>
<feature type="domain" description="Protein kinase" evidence="4">
    <location>
        <begin position="145"/>
        <end position="408"/>
    </location>
</feature>
<dbReference type="PROSITE" id="PS00107">
    <property type="entry name" value="PROTEIN_KINASE_ATP"/>
    <property type="match status" value="1"/>
</dbReference>
<dbReference type="GO" id="GO:0005524">
    <property type="term" value="F:ATP binding"/>
    <property type="evidence" value="ECO:0007669"/>
    <property type="project" value="UniProtKB-UniRule"/>
</dbReference>
<evidence type="ECO:0000256" key="2">
    <source>
        <dbReference type="ARBA" id="ARBA00022840"/>
    </source>
</evidence>
<dbReference type="STRING" id="857967.G0QW60"/>
<protein>
    <submittedName>
        <fullName evidence="5">Protein kinase domain protein</fullName>
        <ecNumber evidence="5">2.7.11.17</ecNumber>
    </submittedName>
</protein>
<dbReference type="InterPro" id="IPR000719">
    <property type="entry name" value="Prot_kinase_dom"/>
</dbReference>
<dbReference type="RefSeq" id="XP_004032128.1">
    <property type="nucleotide sequence ID" value="XM_004032080.1"/>
</dbReference>
<dbReference type="Proteomes" id="UP000008983">
    <property type="component" value="Unassembled WGS sequence"/>
</dbReference>
<dbReference type="InterPro" id="IPR008271">
    <property type="entry name" value="Ser/Thr_kinase_AS"/>
</dbReference>
<dbReference type="Gene3D" id="3.30.200.20">
    <property type="entry name" value="Phosphorylase Kinase, domain 1"/>
    <property type="match status" value="1"/>
</dbReference>
<dbReference type="GeneID" id="14906653"/>
<dbReference type="InterPro" id="IPR017441">
    <property type="entry name" value="Protein_kinase_ATP_BS"/>
</dbReference>
<keyword evidence="6" id="KW-1185">Reference proteome</keyword>
<dbReference type="CDD" id="cd05117">
    <property type="entry name" value="STKc_CAMK"/>
    <property type="match status" value="1"/>
</dbReference>
<keyword evidence="5" id="KW-0808">Transferase</keyword>
<keyword evidence="2 3" id="KW-0067">ATP-binding</keyword>
<dbReference type="PROSITE" id="PS00108">
    <property type="entry name" value="PROTEIN_KINASE_ST"/>
    <property type="match status" value="1"/>
</dbReference>
<accession>G0QW60</accession>
<keyword evidence="5" id="KW-0418">Kinase</keyword>
<dbReference type="eggNOG" id="KOG0032">
    <property type="taxonomic scope" value="Eukaryota"/>
</dbReference>
<dbReference type="AlphaFoldDB" id="G0QW60"/>
<dbReference type="InterPro" id="IPR011009">
    <property type="entry name" value="Kinase-like_dom_sf"/>
</dbReference>
<dbReference type="PROSITE" id="PS50011">
    <property type="entry name" value="PROTEIN_KINASE_DOM"/>
    <property type="match status" value="1"/>
</dbReference>